<dbReference type="Pfam" id="PF00106">
    <property type="entry name" value="adh_short"/>
    <property type="match status" value="1"/>
</dbReference>
<dbReference type="AlphaFoldDB" id="A0A9P5ZEJ4"/>
<dbReference type="PANTHER" id="PTHR43157:SF31">
    <property type="entry name" value="PHOSPHATIDYLINOSITOL-GLYCAN BIOSYNTHESIS CLASS F PROTEIN"/>
    <property type="match status" value="1"/>
</dbReference>
<dbReference type="OrthoDB" id="542013at2759"/>
<dbReference type="Gene3D" id="3.40.50.720">
    <property type="entry name" value="NAD(P)-binding Rossmann-like Domain"/>
    <property type="match status" value="1"/>
</dbReference>
<gene>
    <name evidence="2" type="ORF">BDN70DRAFT_871199</name>
</gene>
<reference evidence="2" key="1">
    <citation type="submission" date="2020-11" db="EMBL/GenBank/DDBJ databases">
        <authorList>
            <consortium name="DOE Joint Genome Institute"/>
            <person name="Ahrendt S."/>
            <person name="Riley R."/>
            <person name="Andreopoulos W."/>
            <person name="Labutti K."/>
            <person name="Pangilinan J."/>
            <person name="Ruiz-Duenas F.J."/>
            <person name="Barrasa J.M."/>
            <person name="Sanchez-Garcia M."/>
            <person name="Camarero S."/>
            <person name="Miyauchi S."/>
            <person name="Serrano A."/>
            <person name="Linde D."/>
            <person name="Babiker R."/>
            <person name="Drula E."/>
            <person name="Ayuso-Fernandez I."/>
            <person name="Pacheco R."/>
            <person name="Padilla G."/>
            <person name="Ferreira P."/>
            <person name="Barriuso J."/>
            <person name="Kellner H."/>
            <person name="Castanera R."/>
            <person name="Alfaro M."/>
            <person name="Ramirez L."/>
            <person name="Pisabarro A.G."/>
            <person name="Kuo A."/>
            <person name="Tritt A."/>
            <person name="Lipzen A."/>
            <person name="He G."/>
            <person name="Yan M."/>
            <person name="Ng V."/>
            <person name="Cullen D."/>
            <person name="Martin F."/>
            <person name="Rosso M.-N."/>
            <person name="Henrissat B."/>
            <person name="Hibbett D."/>
            <person name="Martinez A.T."/>
            <person name="Grigoriev I.V."/>
        </authorList>
    </citation>
    <scope>NUCLEOTIDE SEQUENCE</scope>
    <source>
        <strain evidence="2">CIRM-BRFM 674</strain>
    </source>
</reference>
<keyword evidence="3" id="KW-1185">Reference proteome</keyword>
<dbReference type="EMBL" id="MU155135">
    <property type="protein sequence ID" value="KAF9485540.1"/>
    <property type="molecule type" value="Genomic_DNA"/>
</dbReference>
<dbReference type="InterPro" id="IPR002347">
    <property type="entry name" value="SDR_fam"/>
</dbReference>
<keyword evidence="1" id="KW-0560">Oxidoreductase</keyword>
<dbReference type="SUPFAM" id="SSF51735">
    <property type="entry name" value="NAD(P)-binding Rossmann-fold domains"/>
    <property type="match status" value="1"/>
</dbReference>
<dbReference type="PRINTS" id="PR00081">
    <property type="entry name" value="GDHRDH"/>
</dbReference>
<accession>A0A9P5ZEJ4</accession>
<comment type="caution">
    <text evidence="2">The sequence shown here is derived from an EMBL/GenBank/DDBJ whole genome shotgun (WGS) entry which is preliminary data.</text>
</comment>
<evidence type="ECO:0000313" key="2">
    <source>
        <dbReference type="EMBL" id="KAF9485540.1"/>
    </source>
</evidence>
<dbReference type="Proteomes" id="UP000807469">
    <property type="component" value="Unassembled WGS sequence"/>
</dbReference>
<evidence type="ECO:0000256" key="1">
    <source>
        <dbReference type="ARBA" id="ARBA00023002"/>
    </source>
</evidence>
<name>A0A9P5ZEJ4_9AGAR</name>
<dbReference type="PANTHER" id="PTHR43157">
    <property type="entry name" value="PHOSPHATIDYLINOSITOL-GLYCAN BIOSYNTHESIS CLASS F PROTEIN-RELATED"/>
    <property type="match status" value="1"/>
</dbReference>
<protein>
    <submittedName>
        <fullName evidence="2">NAD(P)-binding protein</fullName>
    </submittedName>
</protein>
<organism evidence="2 3">
    <name type="scientific">Pholiota conissans</name>
    <dbReference type="NCBI Taxonomy" id="109636"/>
    <lineage>
        <taxon>Eukaryota</taxon>
        <taxon>Fungi</taxon>
        <taxon>Dikarya</taxon>
        <taxon>Basidiomycota</taxon>
        <taxon>Agaricomycotina</taxon>
        <taxon>Agaricomycetes</taxon>
        <taxon>Agaricomycetidae</taxon>
        <taxon>Agaricales</taxon>
        <taxon>Agaricineae</taxon>
        <taxon>Strophariaceae</taxon>
        <taxon>Pholiota</taxon>
    </lineage>
</organism>
<evidence type="ECO:0000313" key="3">
    <source>
        <dbReference type="Proteomes" id="UP000807469"/>
    </source>
</evidence>
<dbReference type="GO" id="GO:0016491">
    <property type="term" value="F:oxidoreductase activity"/>
    <property type="evidence" value="ECO:0007669"/>
    <property type="project" value="UniProtKB-KW"/>
</dbReference>
<proteinExistence type="predicted"/>
<sequence>MKVSFLQFAWDQLTLPVPSVVEENLEEKTVIVTGANIGLGFEAAKHFAQMGAKKLIIACRSKGKGDEAVSKIKADTGNKNVELYLLDLASFASVKAFAERFTKENDRLDILVENAAVATSKFELTEDGWETSLQVNDISTSLLALRLLPLMVETAKTHRTTPRIVVVSSEAHYWTSLSKEVIDSPNPLRLLGAEKESAKHMKTRYEDTKLLNVFFVRALNERLVHKSVVVNAPNPGFCYSGLRRNASGIVVTPLVWLMEVVLARTTEEGSRQLVFAALGNEGKDEMRGAYISMSEVNEPSDFVISEEGRVAQDKLWDNLIDELIKIDPKVRDIVREYLK</sequence>
<dbReference type="InterPro" id="IPR036291">
    <property type="entry name" value="NAD(P)-bd_dom_sf"/>
</dbReference>